<keyword evidence="14" id="KW-1185">Reference proteome</keyword>
<dbReference type="PANTHER" id="PTHR10344">
    <property type="entry name" value="THYMIDYLATE KINASE"/>
    <property type="match status" value="1"/>
</dbReference>
<dbReference type="InterPro" id="IPR039430">
    <property type="entry name" value="Thymidylate_kin-like_dom"/>
</dbReference>
<dbReference type="NCBIfam" id="TIGR00041">
    <property type="entry name" value="DTMP_kinase"/>
    <property type="match status" value="1"/>
</dbReference>
<dbReference type="InterPro" id="IPR027417">
    <property type="entry name" value="P-loop_NTPase"/>
</dbReference>
<dbReference type="GO" id="GO:0006235">
    <property type="term" value="P:dTTP biosynthetic process"/>
    <property type="evidence" value="ECO:0007669"/>
    <property type="project" value="UniProtKB-UniRule"/>
</dbReference>
<comment type="function">
    <text evidence="10 11">Phosphorylation of dTMP to form dTDP in both de novo and salvage pathways of dTTP synthesis.</text>
</comment>
<evidence type="ECO:0000256" key="1">
    <source>
        <dbReference type="ARBA" id="ARBA00009776"/>
    </source>
</evidence>
<dbReference type="Pfam" id="PF02223">
    <property type="entry name" value="Thymidylate_kin"/>
    <property type="match status" value="1"/>
</dbReference>
<evidence type="ECO:0000256" key="9">
    <source>
        <dbReference type="ARBA" id="ARBA00048743"/>
    </source>
</evidence>
<dbReference type="eggNOG" id="COG0125">
    <property type="taxonomic scope" value="Bacteria"/>
</dbReference>
<dbReference type="EMBL" id="CP002105">
    <property type="protein sequence ID" value="ADL11594.1"/>
    <property type="molecule type" value="Genomic_DNA"/>
</dbReference>
<gene>
    <name evidence="11" type="primary">tmk</name>
    <name evidence="13" type="ordered locus">Acear_0042</name>
</gene>
<keyword evidence="7 11" id="KW-0418">Kinase</keyword>
<evidence type="ECO:0000259" key="12">
    <source>
        <dbReference type="Pfam" id="PF02223"/>
    </source>
</evidence>
<evidence type="ECO:0000313" key="14">
    <source>
        <dbReference type="Proteomes" id="UP000001661"/>
    </source>
</evidence>
<dbReference type="GO" id="GO:0006233">
    <property type="term" value="P:dTDP biosynthetic process"/>
    <property type="evidence" value="ECO:0007669"/>
    <property type="project" value="InterPro"/>
</dbReference>
<dbReference type="AlphaFoldDB" id="D9QSQ6"/>
<evidence type="ECO:0000256" key="6">
    <source>
        <dbReference type="ARBA" id="ARBA00022741"/>
    </source>
</evidence>
<organism evidence="13 14">
    <name type="scientific">Acetohalobium arabaticum (strain ATCC 49924 / DSM 5501 / Z-7288)</name>
    <dbReference type="NCBI Taxonomy" id="574087"/>
    <lineage>
        <taxon>Bacteria</taxon>
        <taxon>Bacillati</taxon>
        <taxon>Bacillota</taxon>
        <taxon>Clostridia</taxon>
        <taxon>Halanaerobiales</taxon>
        <taxon>Halobacteroidaceae</taxon>
        <taxon>Acetohalobium</taxon>
    </lineage>
</organism>
<dbReference type="Gene3D" id="3.40.50.300">
    <property type="entry name" value="P-loop containing nucleotide triphosphate hydrolases"/>
    <property type="match status" value="1"/>
</dbReference>
<dbReference type="GO" id="GO:0005524">
    <property type="term" value="F:ATP binding"/>
    <property type="evidence" value="ECO:0007669"/>
    <property type="project" value="UniProtKB-UniRule"/>
</dbReference>
<dbReference type="OrthoDB" id="9774907at2"/>
<feature type="domain" description="Thymidylate kinase-like" evidence="12">
    <location>
        <begin position="8"/>
        <end position="193"/>
    </location>
</feature>
<dbReference type="PANTHER" id="PTHR10344:SF4">
    <property type="entry name" value="UMP-CMP KINASE 2, MITOCHONDRIAL"/>
    <property type="match status" value="1"/>
</dbReference>
<dbReference type="KEGG" id="aar:Acear_0042"/>
<evidence type="ECO:0000256" key="4">
    <source>
        <dbReference type="ARBA" id="ARBA00022679"/>
    </source>
</evidence>
<dbReference type="Proteomes" id="UP000001661">
    <property type="component" value="Chromosome"/>
</dbReference>
<dbReference type="EC" id="2.7.4.9" evidence="2 11"/>
<protein>
    <recommendedName>
        <fullName evidence="3 11">Thymidylate kinase</fullName>
        <ecNumber evidence="2 11">2.7.4.9</ecNumber>
    </recommendedName>
    <alternativeName>
        <fullName evidence="11">dTMP kinase</fullName>
    </alternativeName>
</protein>
<dbReference type="SUPFAM" id="SSF52540">
    <property type="entry name" value="P-loop containing nucleoside triphosphate hydrolases"/>
    <property type="match status" value="1"/>
</dbReference>
<evidence type="ECO:0000313" key="13">
    <source>
        <dbReference type="EMBL" id="ADL11594.1"/>
    </source>
</evidence>
<name>D9QSQ6_ACEAZ</name>
<keyword evidence="4 11" id="KW-0808">Transferase</keyword>
<comment type="similarity">
    <text evidence="1 11">Belongs to the thymidylate kinase family.</text>
</comment>
<evidence type="ECO:0000256" key="10">
    <source>
        <dbReference type="ARBA" id="ARBA00057735"/>
    </source>
</evidence>
<keyword evidence="6 11" id="KW-0547">Nucleotide-binding</keyword>
<evidence type="ECO:0000256" key="3">
    <source>
        <dbReference type="ARBA" id="ARBA00017144"/>
    </source>
</evidence>
<dbReference type="GO" id="GO:0006227">
    <property type="term" value="P:dUDP biosynthetic process"/>
    <property type="evidence" value="ECO:0007669"/>
    <property type="project" value="TreeGrafter"/>
</dbReference>
<reference evidence="13 14" key="1">
    <citation type="journal article" date="2010" name="Stand. Genomic Sci.">
        <title>Complete genome sequence of Acetohalobium arabaticum type strain (Z-7288).</title>
        <authorList>
            <person name="Sikorski J."/>
            <person name="Lapidus A."/>
            <person name="Chertkov O."/>
            <person name="Lucas S."/>
            <person name="Copeland A."/>
            <person name="Glavina Del Rio T."/>
            <person name="Nolan M."/>
            <person name="Tice H."/>
            <person name="Cheng J.F."/>
            <person name="Han C."/>
            <person name="Brambilla E."/>
            <person name="Pitluck S."/>
            <person name="Liolios K."/>
            <person name="Ivanova N."/>
            <person name="Mavromatis K."/>
            <person name="Mikhailova N."/>
            <person name="Pati A."/>
            <person name="Bruce D."/>
            <person name="Detter C."/>
            <person name="Tapia R."/>
            <person name="Goodwin L."/>
            <person name="Chen A."/>
            <person name="Palaniappan K."/>
            <person name="Land M."/>
            <person name="Hauser L."/>
            <person name="Chang Y.J."/>
            <person name="Jeffries C.D."/>
            <person name="Rohde M."/>
            <person name="Goker M."/>
            <person name="Spring S."/>
            <person name="Woyke T."/>
            <person name="Bristow J."/>
            <person name="Eisen J.A."/>
            <person name="Markowitz V."/>
            <person name="Hugenholtz P."/>
            <person name="Kyrpides N.C."/>
            <person name="Klenk H.P."/>
        </authorList>
    </citation>
    <scope>NUCLEOTIDE SEQUENCE [LARGE SCALE GENOMIC DNA]</scope>
    <source>
        <strain evidence="14">ATCC 49924 / DSM 5501 / Z-7288</strain>
    </source>
</reference>
<keyword evidence="8 11" id="KW-0067">ATP-binding</keyword>
<evidence type="ECO:0000256" key="8">
    <source>
        <dbReference type="ARBA" id="ARBA00022840"/>
    </source>
</evidence>
<evidence type="ECO:0000256" key="2">
    <source>
        <dbReference type="ARBA" id="ARBA00012980"/>
    </source>
</evidence>
<dbReference type="RefSeq" id="WP_013277041.1">
    <property type="nucleotide sequence ID" value="NC_014378.1"/>
</dbReference>
<dbReference type="GO" id="GO:0004798">
    <property type="term" value="F:dTMP kinase activity"/>
    <property type="evidence" value="ECO:0007669"/>
    <property type="project" value="UniProtKB-UniRule"/>
</dbReference>
<comment type="catalytic activity">
    <reaction evidence="9 11">
        <text>dTMP + ATP = dTDP + ADP</text>
        <dbReference type="Rhea" id="RHEA:13517"/>
        <dbReference type="ChEBI" id="CHEBI:30616"/>
        <dbReference type="ChEBI" id="CHEBI:58369"/>
        <dbReference type="ChEBI" id="CHEBI:63528"/>
        <dbReference type="ChEBI" id="CHEBI:456216"/>
        <dbReference type="EC" id="2.7.4.9"/>
    </reaction>
</comment>
<dbReference type="InterPro" id="IPR018094">
    <property type="entry name" value="Thymidylate_kinase"/>
</dbReference>
<evidence type="ECO:0000256" key="7">
    <source>
        <dbReference type="ARBA" id="ARBA00022777"/>
    </source>
</evidence>
<evidence type="ECO:0000256" key="11">
    <source>
        <dbReference type="HAMAP-Rule" id="MF_00165"/>
    </source>
</evidence>
<dbReference type="HAMAP" id="MF_00165">
    <property type="entry name" value="Thymidylate_kinase"/>
    <property type="match status" value="1"/>
</dbReference>
<dbReference type="FunFam" id="3.40.50.300:FF:000225">
    <property type="entry name" value="Thymidylate kinase"/>
    <property type="match status" value="1"/>
</dbReference>
<keyword evidence="5 11" id="KW-0545">Nucleotide biosynthesis</keyword>
<evidence type="ECO:0000256" key="5">
    <source>
        <dbReference type="ARBA" id="ARBA00022727"/>
    </source>
</evidence>
<dbReference type="STRING" id="574087.Acear_0042"/>
<sequence>MKGLFITLEGPEGAGKSTQIELLNKYFSEQGYEVVQTREPGGTEIGSRIRNILLDSNLDNLEPKTELLLYAASRAQHVNEVIKPALKEGKVIICDRFSDATLAYQGYGRRLDKDLILKLNQMATGGLEPDLTFLLDIEPEEGLLRTKNEVRDRIEREDLSFHQQVRDGYLKLAEKKSRFEVIDGSQSIENIFDNLIETLEERLELNEDSE</sequence>
<dbReference type="HOGENOM" id="CLU_049131_0_2_9"/>
<accession>D9QSQ6</accession>
<feature type="binding site" evidence="11">
    <location>
        <begin position="10"/>
        <end position="17"/>
    </location>
    <ligand>
        <name>ATP</name>
        <dbReference type="ChEBI" id="CHEBI:30616"/>
    </ligand>
</feature>
<proteinExistence type="inferred from homology"/>
<dbReference type="GO" id="GO:0005829">
    <property type="term" value="C:cytosol"/>
    <property type="evidence" value="ECO:0007669"/>
    <property type="project" value="TreeGrafter"/>
</dbReference>
<dbReference type="CDD" id="cd01672">
    <property type="entry name" value="TMPK"/>
    <property type="match status" value="1"/>
</dbReference>